<accession>A0A550BTW2</accession>
<sequence>MPSRPGRVDRVSILSLPSGGPCVMRSPDCNTIRDGASNPLPLASTNHVRLPGPLSATRCLAYASPDRDQRSVKAHASVGMAIGGACDSQACQKLLRSQ</sequence>
<protein>
    <submittedName>
        <fullName evidence="1">Uncharacterized protein</fullName>
    </submittedName>
</protein>
<name>A0A550BTW2_9AGAR</name>
<gene>
    <name evidence="1" type="ORF">BD626DRAFT_521134</name>
</gene>
<dbReference type="Proteomes" id="UP000320762">
    <property type="component" value="Unassembled WGS sequence"/>
</dbReference>
<keyword evidence="2" id="KW-1185">Reference proteome</keyword>
<proteinExistence type="predicted"/>
<dbReference type="AlphaFoldDB" id="A0A550BTW2"/>
<dbReference type="EMBL" id="VDMD01000083">
    <property type="protein sequence ID" value="TRM55990.1"/>
    <property type="molecule type" value="Genomic_DNA"/>
</dbReference>
<evidence type="ECO:0000313" key="1">
    <source>
        <dbReference type="EMBL" id="TRM55990.1"/>
    </source>
</evidence>
<comment type="caution">
    <text evidence="1">The sequence shown here is derived from an EMBL/GenBank/DDBJ whole genome shotgun (WGS) entry which is preliminary data.</text>
</comment>
<evidence type="ECO:0000313" key="2">
    <source>
        <dbReference type="Proteomes" id="UP000320762"/>
    </source>
</evidence>
<organism evidence="1 2">
    <name type="scientific">Schizophyllum amplum</name>
    <dbReference type="NCBI Taxonomy" id="97359"/>
    <lineage>
        <taxon>Eukaryota</taxon>
        <taxon>Fungi</taxon>
        <taxon>Dikarya</taxon>
        <taxon>Basidiomycota</taxon>
        <taxon>Agaricomycotina</taxon>
        <taxon>Agaricomycetes</taxon>
        <taxon>Agaricomycetidae</taxon>
        <taxon>Agaricales</taxon>
        <taxon>Schizophyllaceae</taxon>
        <taxon>Schizophyllum</taxon>
    </lineage>
</organism>
<reference evidence="1 2" key="1">
    <citation type="journal article" date="2019" name="New Phytol.">
        <title>Comparative genomics reveals unique wood-decay strategies and fruiting body development in the Schizophyllaceae.</title>
        <authorList>
            <person name="Almasi E."/>
            <person name="Sahu N."/>
            <person name="Krizsan K."/>
            <person name="Balint B."/>
            <person name="Kovacs G.M."/>
            <person name="Kiss B."/>
            <person name="Cseklye J."/>
            <person name="Drula E."/>
            <person name="Henrissat B."/>
            <person name="Nagy I."/>
            <person name="Chovatia M."/>
            <person name="Adam C."/>
            <person name="LaButti K."/>
            <person name="Lipzen A."/>
            <person name="Riley R."/>
            <person name="Grigoriev I.V."/>
            <person name="Nagy L.G."/>
        </authorList>
    </citation>
    <scope>NUCLEOTIDE SEQUENCE [LARGE SCALE GENOMIC DNA]</scope>
    <source>
        <strain evidence="1 2">NL-1724</strain>
    </source>
</reference>